<dbReference type="AlphaFoldDB" id="F6RGV2"/>
<reference evidence="2" key="1">
    <citation type="journal article" date="2002" name="Science">
        <title>The draft genome of Ciona intestinalis: insights into chordate and vertebrate origins.</title>
        <authorList>
            <person name="Dehal P."/>
            <person name="Satou Y."/>
            <person name="Campbell R.K."/>
            <person name="Chapman J."/>
            <person name="Degnan B."/>
            <person name="De Tomaso A."/>
            <person name="Davidson B."/>
            <person name="Di Gregorio A."/>
            <person name="Gelpke M."/>
            <person name="Goodstein D.M."/>
            <person name="Harafuji N."/>
            <person name="Hastings K.E."/>
            <person name="Ho I."/>
            <person name="Hotta K."/>
            <person name="Huang W."/>
            <person name="Kawashima T."/>
            <person name="Lemaire P."/>
            <person name="Martinez D."/>
            <person name="Meinertzhagen I.A."/>
            <person name="Necula S."/>
            <person name="Nonaka M."/>
            <person name="Putnam N."/>
            <person name="Rash S."/>
            <person name="Saiga H."/>
            <person name="Satake M."/>
            <person name="Terry A."/>
            <person name="Yamada L."/>
            <person name="Wang H.G."/>
            <person name="Awazu S."/>
            <person name="Azumi K."/>
            <person name="Boore J."/>
            <person name="Branno M."/>
            <person name="Chin-Bow S."/>
            <person name="DeSantis R."/>
            <person name="Doyle S."/>
            <person name="Francino P."/>
            <person name="Keys D.N."/>
            <person name="Haga S."/>
            <person name="Hayashi H."/>
            <person name="Hino K."/>
            <person name="Imai K.S."/>
            <person name="Inaba K."/>
            <person name="Kano S."/>
            <person name="Kobayashi K."/>
            <person name="Kobayashi M."/>
            <person name="Lee B.I."/>
            <person name="Makabe K.W."/>
            <person name="Manohar C."/>
            <person name="Matassi G."/>
            <person name="Medina M."/>
            <person name="Mochizuki Y."/>
            <person name="Mount S."/>
            <person name="Morishita T."/>
            <person name="Miura S."/>
            <person name="Nakayama A."/>
            <person name="Nishizaka S."/>
            <person name="Nomoto H."/>
            <person name="Ohta F."/>
            <person name="Oishi K."/>
            <person name="Rigoutsos I."/>
            <person name="Sano M."/>
            <person name="Sasaki A."/>
            <person name="Sasakura Y."/>
            <person name="Shoguchi E."/>
            <person name="Shin-i T."/>
            <person name="Spagnuolo A."/>
            <person name="Stainier D."/>
            <person name="Suzuki M.M."/>
            <person name="Tassy O."/>
            <person name="Takatori N."/>
            <person name="Tokuoka M."/>
            <person name="Yagi K."/>
            <person name="Yoshizaki F."/>
            <person name="Wada S."/>
            <person name="Zhang C."/>
            <person name="Hyatt P.D."/>
            <person name="Larimer F."/>
            <person name="Detter C."/>
            <person name="Doggett N."/>
            <person name="Glavina T."/>
            <person name="Hawkins T."/>
            <person name="Richardson P."/>
            <person name="Lucas S."/>
            <person name="Kohara Y."/>
            <person name="Levine M."/>
            <person name="Satoh N."/>
            <person name="Rokhsar D.S."/>
        </authorList>
    </citation>
    <scope>NUCLEOTIDE SEQUENCE [LARGE SCALE GENOMIC DNA]</scope>
</reference>
<keyword evidence="2" id="KW-1185">Reference proteome</keyword>
<dbReference type="Proteomes" id="UP000008144">
    <property type="component" value="Unassembled WGS sequence"/>
</dbReference>
<organism evidence="1 2">
    <name type="scientific">Ciona intestinalis</name>
    <name type="common">Transparent sea squirt</name>
    <name type="synonym">Ascidia intestinalis</name>
    <dbReference type="NCBI Taxonomy" id="7719"/>
    <lineage>
        <taxon>Eukaryota</taxon>
        <taxon>Metazoa</taxon>
        <taxon>Chordata</taxon>
        <taxon>Tunicata</taxon>
        <taxon>Ascidiacea</taxon>
        <taxon>Phlebobranchia</taxon>
        <taxon>Cionidae</taxon>
        <taxon>Ciona</taxon>
    </lineage>
</organism>
<name>F6RGV2_CIOIN</name>
<reference evidence="1" key="3">
    <citation type="submission" date="2025-09" db="UniProtKB">
        <authorList>
            <consortium name="Ensembl"/>
        </authorList>
    </citation>
    <scope>IDENTIFICATION</scope>
</reference>
<protein>
    <submittedName>
        <fullName evidence="1">Uncharacterized protein</fullName>
    </submittedName>
</protein>
<evidence type="ECO:0000313" key="1">
    <source>
        <dbReference type="Ensembl" id="ENSCINP00000009662.3"/>
    </source>
</evidence>
<accession>F6RGV2</accession>
<dbReference type="InParanoid" id="F6RGV2"/>
<dbReference type="HOGENOM" id="CLU_1293962_0_0_1"/>
<dbReference type="GeneTree" id="ENSGT00940000170531"/>
<dbReference type="Ensembl" id="ENSCINT00000009662.3">
    <property type="protein sequence ID" value="ENSCINP00000009662.3"/>
    <property type="gene ID" value="ENSCING00000004668.3"/>
</dbReference>
<reference evidence="1" key="2">
    <citation type="submission" date="2025-08" db="UniProtKB">
        <authorList>
            <consortium name="Ensembl"/>
        </authorList>
    </citation>
    <scope>IDENTIFICATION</scope>
</reference>
<evidence type="ECO:0000313" key="2">
    <source>
        <dbReference type="Proteomes" id="UP000008144"/>
    </source>
</evidence>
<proteinExistence type="predicted"/>
<sequence>MVYYQDMGIGRECEAMMEHVQQQPLPNKMSQKVNAVAGNKGLPDVCDAVRAITLAITYLAKFPGNPDQPLLGLFETLQVNLEERALVPKETKLQQLLSLYEHLSWHRSMKFVKVDGDPFENVLEEENREEIKDIETFKDSLVPHLEQIGMELNSFIFIKARGLDHNMSLRDSLQEYMNGKDNGKAAWLKLLPQTLKLKHSIHLFQVVVKSMKI</sequence>